<organism evidence="2 3">
    <name type="scientific">Holothuria leucospilota</name>
    <name type="common">Black long sea cucumber</name>
    <name type="synonym">Mertensiothuria leucospilota</name>
    <dbReference type="NCBI Taxonomy" id="206669"/>
    <lineage>
        <taxon>Eukaryota</taxon>
        <taxon>Metazoa</taxon>
        <taxon>Echinodermata</taxon>
        <taxon>Eleutherozoa</taxon>
        <taxon>Echinozoa</taxon>
        <taxon>Holothuroidea</taxon>
        <taxon>Aspidochirotacea</taxon>
        <taxon>Aspidochirotida</taxon>
        <taxon>Holothuriidae</taxon>
        <taxon>Holothuria</taxon>
    </lineage>
</organism>
<evidence type="ECO:0000313" key="2">
    <source>
        <dbReference type="EMBL" id="KAJ8030705.1"/>
    </source>
</evidence>
<dbReference type="PANTHER" id="PTHR44086">
    <property type="entry name" value="THIOSULFATE SULFURTRANSFERASE RDL2, MITOCHONDRIAL-RELATED"/>
    <property type="match status" value="1"/>
</dbReference>
<dbReference type="SUPFAM" id="SSF52821">
    <property type="entry name" value="Rhodanese/Cell cycle control phosphatase"/>
    <property type="match status" value="1"/>
</dbReference>
<evidence type="ECO:0000259" key="1">
    <source>
        <dbReference type="PROSITE" id="PS50206"/>
    </source>
</evidence>
<sequence>MALQIQRFLVQNGGAVFSRVQGSKYLPVASLYVTATTVNPTMQSRCFQSQPVVFQRKLFRDQMAVCLVRQQTLHNIRCWSSSTSESDSGKNVSYEEMTKLIDNKEIIIIDVREPFELAQTGLIGDSINIPLGDLHSAFSLSREDFRERYKVSKPSSEDDNVVLHCLAGIRSQTGLNILQGLGFDKFRHYPGGWEEWMEKKVSRR</sequence>
<dbReference type="InterPro" id="IPR036873">
    <property type="entry name" value="Rhodanese-like_dom_sf"/>
</dbReference>
<evidence type="ECO:0000313" key="3">
    <source>
        <dbReference type="Proteomes" id="UP001152320"/>
    </source>
</evidence>
<accession>A0A9Q1H319</accession>
<dbReference type="Pfam" id="PF00581">
    <property type="entry name" value="Rhodanese"/>
    <property type="match status" value="1"/>
</dbReference>
<dbReference type="SMART" id="SM00450">
    <property type="entry name" value="RHOD"/>
    <property type="match status" value="1"/>
</dbReference>
<dbReference type="OrthoDB" id="566238at2759"/>
<dbReference type="PANTHER" id="PTHR44086:SF10">
    <property type="entry name" value="THIOSULFATE SULFURTRANSFERASE_RHODANESE-LIKE DOMAIN-CONTAINING PROTEIN 3"/>
    <property type="match status" value="1"/>
</dbReference>
<proteinExistence type="predicted"/>
<dbReference type="Gene3D" id="3.40.250.10">
    <property type="entry name" value="Rhodanese-like domain"/>
    <property type="match status" value="1"/>
</dbReference>
<dbReference type="Proteomes" id="UP001152320">
    <property type="component" value="Chromosome 13"/>
</dbReference>
<comment type="caution">
    <text evidence="2">The sequence shown here is derived from an EMBL/GenBank/DDBJ whole genome shotgun (WGS) entry which is preliminary data.</text>
</comment>
<dbReference type="EMBL" id="JAIZAY010000013">
    <property type="protein sequence ID" value="KAJ8030705.1"/>
    <property type="molecule type" value="Genomic_DNA"/>
</dbReference>
<dbReference type="InterPro" id="IPR001763">
    <property type="entry name" value="Rhodanese-like_dom"/>
</dbReference>
<dbReference type="AlphaFoldDB" id="A0A9Q1H319"/>
<reference evidence="2" key="1">
    <citation type="submission" date="2021-10" db="EMBL/GenBank/DDBJ databases">
        <title>Tropical sea cucumber genome reveals ecological adaptation and Cuvierian tubules defense mechanism.</title>
        <authorList>
            <person name="Chen T."/>
        </authorList>
    </citation>
    <scope>NUCLEOTIDE SEQUENCE</scope>
    <source>
        <strain evidence="2">Nanhai2018</strain>
        <tissue evidence="2">Muscle</tissue>
    </source>
</reference>
<name>A0A9Q1H319_HOLLE</name>
<feature type="domain" description="Rhodanese" evidence="1">
    <location>
        <begin position="102"/>
        <end position="198"/>
    </location>
</feature>
<dbReference type="PROSITE" id="PS50206">
    <property type="entry name" value="RHODANESE_3"/>
    <property type="match status" value="1"/>
</dbReference>
<gene>
    <name evidence="2" type="ORF">HOLleu_27189</name>
</gene>
<keyword evidence="3" id="KW-1185">Reference proteome</keyword>
<protein>
    <submittedName>
        <fullName evidence="2">Thiosulfate sulfurtransferase/rhodanese-like domain-containing protein 3</fullName>
    </submittedName>
</protein>